<gene>
    <name evidence="3" type="ORF">B4N89_04425</name>
</gene>
<comment type="caution">
    <text evidence="3">The sequence shown here is derived from an EMBL/GenBank/DDBJ whole genome shotgun (WGS) entry which is preliminary data.</text>
</comment>
<keyword evidence="4" id="KW-1185">Reference proteome</keyword>
<feature type="compositionally biased region" description="Basic and acidic residues" evidence="1">
    <location>
        <begin position="1"/>
        <end position="17"/>
    </location>
</feature>
<dbReference type="AlphaFoldDB" id="A0A1T3NUD5"/>
<reference evidence="3 4" key="1">
    <citation type="submission" date="2017-03" db="EMBL/GenBank/DDBJ databases">
        <title>Draft genome sequence of Streptomyces scabrisporus NF3, endophyte isolated from Amphipterygium adstringens.</title>
        <authorList>
            <person name="Vazquez M."/>
            <person name="Ceapa C.D."/>
            <person name="Rodriguez Luna D."/>
            <person name="Sanchez Esquivel S."/>
        </authorList>
    </citation>
    <scope>NUCLEOTIDE SEQUENCE [LARGE SCALE GENOMIC DNA]</scope>
    <source>
        <strain evidence="3 4">NF3</strain>
    </source>
</reference>
<dbReference type="Pfam" id="PF13577">
    <property type="entry name" value="SnoaL_4"/>
    <property type="match status" value="1"/>
</dbReference>
<dbReference type="InterPro" id="IPR037401">
    <property type="entry name" value="SnoaL-like"/>
</dbReference>
<dbReference type="EMBL" id="MWQN01000001">
    <property type="protein sequence ID" value="OPC80290.1"/>
    <property type="molecule type" value="Genomic_DNA"/>
</dbReference>
<accession>A0A1T3NUD5</accession>
<evidence type="ECO:0000313" key="3">
    <source>
        <dbReference type="EMBL" id="OPC80290.1"/>
    </source>
</evidence>
<evidence type="ECO:0000259" key="2">
    <source>
        <dbReference type="Pfam" id="PF13577"/>
    </source>
</evidence>
<organism evidence="3 4">
    <name type="scientific">Embleya scabrispora</name>
    <dbReference type="NCBI Taxonomy" id="159449"/>
    <lineage>
        <taxon>Bacteria</taxon>
        <taxon>Bacillati</taxon>
        <taxon>Actinomycetota</taxon>
        <taxon>Actinomycetes</taxon>
        <taxon>Kitasatosporales</taxon>
        <taxon>Streptomycetaceae</taxon>
        <taxon>Embleya</taxon>
    </lineage>
</organism>
<sequence length="208" mass="22532">MPGHPPEDPGRLADRLSAEPAARSPRGRGGRGPGRLPACGPARRGGRAVTGAPALSAADVAEIHDTLAQFAHVFDNDEVADLHRVFTDNAVIENTIGAGYTIEGIASARQFTGRRSPDTPDHQTLDTVLLVDAGGTVRARSRYIATLIDGEVHGGDYYDILERTPRGWRIRYRVSVPRHPILDAVELPAEFAEAWRPTAENLARFTRS</sequence>
<dbReference type="InterPro" id="IPR032710">
    <property type="entry name" value="NTF2-like_dom_sf"/>
</dbReference>
<feature type="region of interest" description="Disordered" evidence="1">
    <location>
        <begin position="1"/>
        <end position="48"/>
    </location>
</feature>
<dbReference type="Gene3D" id="3.10.450.50">
    <property type="match status" value="1"/>
</dbReference>
<feature type="domain" description="SnoaL-like" evidence="2">
    <location>
        <begin position="57"/>
        <end position="173"/>
    </location>
</feature>
<dbReference type="SUPFAM" id="SSF54427">
    <property type="entry name" value="NTF2-like"/>
    <property type="match status" value="1"/>
</dbReference>
<evidence type="ECO:0000313" key="4">
    <source>
        <dbReference type="Proteomes" id="UP000190037"/>
    </source>
</evidence>
<name>A0A1T3NUD5_9ACTN</name>
<dbReference type="Proteomes" id="UP000190037">
    <property type="component" value="Unassembled WGS sequence"/>
</dbReference>
<evidence type="ECO:0000256" key="1">
    <source>
        <dbReference type="SAM" id="MobiDB-lite"/>
    </source>
</evidence>
<proteinExistence type="predicted"/>
<dbReference type="STRING" id="159449.B4N89_04425"/>
<protein>
    <recommendedName>
        <fullName evidence="2">SnoaL-like domain-containing protein</fullName>
    </recommendedName>
</protein>